<organism evidence="7 8">
    <name type="scientific">Elysia chlorotica</name>
    <name type="common">Eastern emerald elysia</name>
    <name type="synonym">Sea slug</name>
    <dbReference type="NCBI Taxonomy" id="188477"/>
    <lineage>
        <taxon>Eukaryota</taxon>
        <taxon>Metazoa</taxon>
        <taxon>Spiralia</taxon>
        <taxon>Lophotrochozoa</taxon>
        <taxon>Mollusca</taxon>
        <taxon>Gastropoda</taxon>
        <taxon>Heterobranchia</taxon>
        <taxon>Euthyneura</taxon>
        <taxon>Panpulmonata</taxon>
        <taxon>Sacoglossa</taxon>
        <taxon>Placobranchoidea</taxon>
        <taxon>Plakobranchidae</taxon>
        <taxon>Elysia</taxon>
    </lineage>
</organism>
<feature type="active site" description="Charge relay system" evidence="5">
    <location>
        <position position="506"/>
    </location>
</feature>
<dbReference type="PANTHER" id="PTHR43918">
    <property type="entry name" value="ACETYLCHOLINESTERASE"/>
    <property type="match status" value="1"/>
</dbReference>
<keyword evidence="3" id="KW-0378">Hydrolase</keyword>
<comment type="caution">
    <text evidence="7">The sequence shown here is derived from an EMBL/GenBank/DDBJ whole genome shotgun (WGS) entry which is preliminary data.</text>
</comment>
<feature type="domain" description="Carboxylesterase type B" evidence="6">
    <location>
        <begin position="562"/>
        <end position="868"/>
    </location>
</feature>
<evidence type="ECO:0000256" key="1">
    <source>
        <dbReference type="ARBA" id="ARBA00005964"/>
    </source>
</evidence>
<dbReference type="InterPro" id="IPR050654">
    <property type="entry name" value="AChE-related_enzymes"/>
</dbReference>
<dbReference type="InterPro" id="IPR000997">
    <property type="entry name" value="Cholinesterase"/>
</dbReference>
<dbReference type="PROSITE" id="PS00941">
    <property type="entry name" value="CARBOXYLESTERASE_B_2"/>
    <property type="match status" value="2"/>
</dbReference>
<feature type="active site" description="Charge relay system" evidence="5">
    <location>
        <position position="395"/>
    </location>
</feature>
<dbReference type="PRINTS" id="PR00878">
    <property type="entry name" value="CHOLNESTRASE"/>
</dbReference>
<feature type="domain" description="Carboxylesterase type B" evidence="6">
    <location>
        <begin position="72"/>
        <end position="547"/>
    </location>
</feature>
<dbReference type="PANTHER" id="PTHR43918:SF12">
    <property type="entry name" value="ACETYLCHOLINESTERASE 1"/>
    <property type="match status" value="1"/>
</dbReference>
<dbReference type="AlphaFoldDB" id="A0A433TPX9"/>
<dbReference type="GO" id="GO:0003990">
    <property type="term" value="F:acetylcholinesterase activity"/>
    <property type="evidence" value="ECO:0007669"/>
    <property type="project" value="TreeGrafter"/>
</dbReference>
<dbReference type="STRING" id="188477.A0A433TPX9"/>
<protein>
    <recommendedName>
        <fullName evidence="6">Carboxylesterase type B domain-containing protein</fullName>
    </recommendedName>
</protein>
<evidence type="ECO:0000256" key="3">
    <source>
        <dbReference type="ARBA" id="ARBA00022801"/>
    </source>
</evidence>
<dbReference type="Pfam" id="PF00135">
    <property type="entry name" value="COesterase"/>
    <property type="match status" value="2"/>
</dbReference>
<dbReference type="GO" id="GO:0019695">
    <property type="term" value="P:choline metabolic process"/>
    <property type="evidence" value="ECO:0007669"/>
    <property type="project" value="TreeGrafter"/>
</dbReference>
<evidence type="ECO:0000259" key="6">
    <source>
        <dbReference type="Pfam" id="PF00135"/>
    </source>
</evidence>
<dbReference type="InterPro" id="IPR029058">
    <property type="entry name" value="AB_hydrolase_fold"/>
</dbReference>
<dbReference type="GO" id="GO:0005886">
    <property type="term" value="C:plasma membrane"/>
    <property type="evidence" value="ECO:0007669"/>
    <property type="project" value="TreeGrafter"/>
</dbReference>
<proteinExistence type="inferred from homology"/>
<dbReference type="EMBL" id="RQTK01000239">
    <property type="protein sequence ID" value="RUS83556.1"/>
    <property type="molecule type" value="Genomic_DNA"/>
</dbReference>
<dbReference type="GO" id="GO:0006581">
    <property type="term" value="P:acetylcholine catabolic process"/>
    <property type="evidence" value="ECO:0007669"/>
    <property type="project" value="TreeGrafter"/>
</dbReference>
<keyword evidence="8" id="KW-1185">Reference proteome</keyword>
<accession>A0A433TPX9</accession>
<evidence type="ECO:0000256" key="5">
    <source>
        <dbReference type="PIRSR" id="PIRSR600997-1"/>
    </source>
</evidence>
<evidence type="ECO:0000313" key="7">
    <source>
        <dbReference type="EMBL" id="RUS83556.1"/>
    </source>
</evidence>
<dbReference type="FunFam" id="3.40.50.1820:FF:000029">
    <property type="entry name" value="Acetylcholinesterase"/>
    <property type="match status" value="1"/>
</dbReference>
<dbReference type="Gene3D" id="3.40.50.1820">
    <property type="entry name" value="alpha/beta hydrolase"/>
    <property type="match status" value="2"/>
</dbReference>
<dbReference type="Proteomes" id="UP000271974">
    <property type="component" value="Unassembled WGS sequence"/>
</dbReference>
<dbReference type="InterPro" id="IPR019819">
    <property type="entry name" value="Carboxylesterase_B_CS"/>
</dbReference>
<keyword evidence="4" id="KW-1015">Disulfide bond</keyword>
<name>A0A433TPX9_ELYCH</name>
<dbReference type="SUPFAM" id="SSF53474">
    <property type="entry name" value="alpha/beta-Hydrolases"/>
    <property type="match status" value="2"/>
</dbReference>
<reference evidence="7 8" key="1">
    <citation type="submission" date="2019-01" db="EMBL/GenBank/DDBJ databases">
        <title>A draft genome assembly of the solar-powered sea slug Elysia chlorotica.</title>
        <authorList>
            <person name="Cai H."/>
            <person name="Li Q."/>
            <person name="Fang X."/>
            <person name="Li J."/>
            <person name="Curtis N.E."/>
            <person name="Altenburger A."/>
            <person name="Shibata T."/>
            <person name="Feng M."/>
            <person name="Maeda T."/>
            <person name="Schwartz J.A."/>
            <person name="Shigenobu S."/>
            <person name="Lundholm N."/>
            <person name="Nishiyama T."/>
            <person name="Yang H."/>
            <person name="Hasebe M."/>
            <person name="Li S."/>
            <person name="Pierce S.K."/>
            <person name="Wang J."/>
        </authorList>
    </citation>
    <scope>NUCLEOTIDE SEQUENCE [LARGE SCALE GENOMIC DNA]</scope>
    <source>
        <strain evidence="7">EC2010</strain>
        <tissue evidence="7">Whole organism of an adult</tissue>
    </source>
</reference>
<dbReference type="OrthoDB" id="9000293at2759"/>
<sequence length="873" mass="94956">MRPRSKVRRPILLGFPYKTVCGEEPDHTVFNLVLKSLPAQGMVHPEKMASIHFATLIVGAALIAIAQTNPTSPVLSTTLGDVVGAERSLFDKTVQVFYGIPFAKPPVGNLRFRAPQAADPWGSAPIDGTVKPNACWQSIDYSFDSHEGVTAWNPNTARSEDCLYLNIWRQSPDVGHHPKTIMVWIHGGLFWSGSGVLDAYEGSDMAARKDVIVITIAYRLGPLGFMYLENNAEVPGNAGLLDQVMALQWIKDNAANLGGSPDDITIFGQSTGAISIGFHLLSPLSKGLFKNAIMQSGSPTAYWAVMKTKKAVDRVAKLAANVSCPVSLGDQLLSCLEGVDPEVLTDQQWILGDKWFDVPIGPIVDGHFLPSHPECLLKVGNVQTTNVIIGLNLFEGILPVLHGFGDFVIENKGYIDRDPFRDAILTMAEGDELLQEELLSVYSSEFDDANKRRMRILDAAAGDSLIKCSVLEFARAYTLLGGNVYMYSFEEKFKSSPWPGWMGVPHGAEIEAVFGDPLEPGSENEQSDKDLTKAIMELWAFFASEGQTPAGSPWAERSLFGKTVQVFYGIPFAKPPVGNLRFRAPQAADPWGSAPIDGTVKPNACWQSIDYSFDSHEGVTAWNPNTARSEDCLYLNIWRQSPDVGHHPKTIMVWIHGGLFWSGSGVLDAYEGSDMAARKDVIVITIAYRLGPLGFMYLENNAEVPGNAGLLDQVMALQWIKDNAANLGGSPDDITIFGQSTGAISIGFHLLSPLSKGLFKNAIMQSGSPTAYWAVMKTKKAVDRVAKLAANVSCPVSLGDQLLSCLEGVDPEVLTDQQWILGDKWFDVPIGPIVDGHFLPSHPECLLKVGDVQPTNVIIGLNLHEGSIPVLRG</sequence>
<evidence type="ECO:0000256" key="2">
    <source>
        <dbReference type="ARBA" id="ARBA00022487"/>
    </source>
</evidence>
<evidence type="ECO:0000256" key="4">
    <source>
        <dbReference type="ARBA" id="ARBA00023157"/>
    </source>
</evidence>
<evidence type="ECO:0000313" key="8">
    <source>
        <dbReference type="Proteomes" id="UP000271974"/>
    </source>
</evidence>
<feature type="active site" description="Acyl-ester intermediate" evidence="5">
    <location>
        <position position="270"/>
    </location>
</feature>
<keyword evidence="2" id="KW-0719">Serine esterase</keyword>
<dbReference type="GO" id="GO:0005615">
    <property type="term" value="C:extracellular space"/>
    <property type="evidence" value="ECO:0007669"/>
    <property type="project" value="TreeGrafter"/>
</dbReference>
<dbReference type="InterPro" id="IPR002018">
    <property type="entry name" value="CarbesteraseB"/>
</dbReference>
<feature type="non-terminal residue" evidence="7">
    <location>
        <position position="873"/>
    </location>
</feature>
<gene>
    <name evidence="7" type="ORF">EGW08_008662</name>
</gene>
<comment type="similarity">
    <text evidence="1">Belongs to the type-B carboxylesterase/lipase family.</text>
</comment>